<dbReference type="AlphaFoldDB" id="A0AAV2GR26"/>
<accession>A0AAV2GR26</accession>
<dbReference type="EMBL" id="OZ034822">
    <property type="protein sequence ID" value="CAL1413134.1"/>
    <property type="molecule type" value="Genomic_DNA"/>
</dbReference>
<organism evidence="2 3">
    <name type="scientific">Linum trigynum</name>
    <dbReference type="NCBI Taxonomy" id="586398"/>
    <lineage>
        <taxon>Eukaryota</taxon>
        <taxon>Viridiplantae</taxon>
        <taxon>Streptophyta</taxon>
        <taxon>Embryophyta</taxon>
        <taxon>Tracheophyta</taxon>
        <taxon>Spermatophyta</taxon>
        <taxon>Magnoliopsida</taxon>
        <taxon>eudicotyledons</taxon>
        <taxon>Gunneridae</taxon>
        <taxon>Pentapetalae</taxon>
        <taxon>rosids</taxon>
        <taxon>fabids</taxon>
        <taxon>Malpighiales</taxon>
        <taxon>Linaceae</taxon>
        <taxon>Linum</taxon>
    </lineage>
</organism>
<evidence type="ECO:0000313" key="2">
    <source>
        <dbReference type="EMBL" id="CAL1413134.1"/>
    </source>
</evidence>
<proteinExistence type="predicted"/>
<gene>
    <name evidence="2" type="ORF">LTRI10_LOCUS52385</name>
</gene>
<feature type="region of interest" description="Disordered" evidence="1">
    <location>
        <begin position="22"/>
        <end position="43"/>
    </location>
</feature>
<name>A0AAV2GR26_9ROSI</name>
<dbReference type="Proteomes" id="UP001497516">
    <property type="component" value="Chromosome 9"/>
</dbReference>
<keyword evidence="3" id="KW-1185">Reference proteome</keyword>
<reference evidence="2 3" key="1">
    <citation type="submission" date="2024-04" db="EMBL/GenBank/DDBJ databases">
        <authorList>
            <person name="Fracassetti M."/>
        </authorList>
    </citation>
    <scope>NUCLEOTIDE SEQUENCE [LARGE SCALE GENOMIC DNA]</scope>
</reference>
<sequence length="210" mass="23324">MNMISPHTLGRKSYARFKEEVDKVKEKMQTEAATPHDGSGPNDILSQVLEDKPYYSIAYGLGPKWGVRDSRCSIIKTALKVKNNAEERAQRVEDKWNKVLALLHKNNPNINLNDIMDSPNDESSCCEDSDELGNGPILSMLQSSTVVPETPAQDDVSIVDVYLPMLRNNSSKGDSSGVEANDVEAQGKDDTFFDYMITSNQKTGVVKPLW</sequence>
<protein>
    <submittedName>
        <fullName evidence="2">Uncharacterized protein</fullName>
    </submittedName>
</protein>
<evidence type="ECO:0000256" key="1">
    <source>
        <dbReference type="SAM" id="MobiDB-lite"/>
    </source>
</evidence>
<evidence type="ECO:0000313" key="3">
    <source>
        <dbReference type="Proteomes" id="UP001497516"/>
    </source>
</evidence>